<dbReference type="Proteomes" id="UP000001058">
    <property type="component" value="Unassembled WGS sequence"/>
</dbReference>
<dbReference type="Pfam" id="PF00300">
    <property type="entry name" value="His_Phos_1"/>
    <property type="match status" value="1"/>
</dbReference>
<dbReference type="STRING" id="3068.D8UL08"/>
<dbReference type="CDD" id="cd07067">
    <property type="entry name" value="HP_PGM_like"/>
    <property type="match status" value="1"/>
</dbReference>
<dbReference type="GeneID" id="9626395"/>
<dbReference type="EMBL" id="GL378477">
    <property type="protein sequence ID" value="EFJ39591.1"/>
    <property type="molecule type" value="Genomic_DNA"/>
</dbReference>
<dbReference type="FunCoup" id="D8UL08">
    <property type="interactions" value="828"/>
</dbReference>
<evidence type="ECO:0000256" key="1">
    <source>
        <dbReference type="ARBA" id="ARBA00038362"/>
    </source>
</evidence>
<gene>
    <name evidence="5" type="primary">pgm2</name>
    <name evidence="5" type="ORF">VOLCADRAFT_108568</name>
</gene>
<dbReference type="InterPro" id="IPR001345">
    <property type="entry name" value="PG/BPGM_mutase_AS"/>
</dbReference>
<dbReference type="AlphaFoldDB" id="D8UL08"/>
<evidence type="ECO:0000256" key="4">
    <source>
        <dbReference type="SAM" id="MobiDB-lite"/>
    </source>
</evidence>
<keyword evidence="6" id="KW-1185">Reference proteome</keyword>
<dbReference type="Gene3D" id="3.40.50.1240">
    <property type="entry name" value="Phosphoglycerate mutase-like"/>
    <property type="match status" value="1"/>
</dbReference>
<dbReference type="InterPro" id="IPR050275">
    <property type="entry name" value="PGM_Phosphatase"/>
</dbReference>
<dbReference type="OrthoDB" id="354304at2759"/>
<evidence type="ECO:0000313" key="5">
    <source>
        <dbReference type="EMBL" id="EFJ39591.1"/>
    </source>
</evidence>
<dbReference type="PROSITE" id="PS00175">
    <property type="entry name" value="PG_MUTASE"/>
    <property type="match status" value="1"/>
</dbReference>
<dbReference type="eggNOG" id="KOG0235">
    <property type="taxonomic scope" value="Eukaryota"/>
</dbReference>
<feature type="region of interest" description="Disordered" evidence="4">
    <location>
        <begin position="252"/>
        <end position="287"/>
    </location>
</feature>
<feature type="active site" description="Proton donor/acceptor" evidence="2">
    <location>
        <position position="89"/>
    </location>
</feature>
<feature type="compositionally biased region" description="Low complexity" evidence="4">
    <location>
        <begin position="252"/>
        <end position="261"/>
    </location>
</feature>
<name>D8UL08_VOLCA</name>
<protein>
    <submittedName>
        <fullName evidence="5">Phosphoglycerate mutase</fullName>
    </submittedName>
</protein>
<feature type="binding site" evidence="3">
    <location>
        <begin position="13"/>
        <end position="20"/>
    </location>
    <ligand>
        <name>substrate</name>
    </ligand>
</feature>
<feature type="binding site" evidence="3">
    <location>
        <position position="63"/>
    </location>
    <ligand>
        <name>substrate</name>
    </ligand>
</feature>
<dbReference type="PANTHER" id="PTHR48100">
    <property type="entry name" value="BROAD-SPECIFICITY PHOSPHATASE YOR283W-RELATED"/>
    <property type="match status" value="1"/>
</dbReference>
<comment type="similarity">
    <text evidence="1">Belongs to the phosphoglycerate mutase family.</text>
</comment>
<dbReference type="SUPFAM" id="SSF53254">
    <property type="entry name" value="Phosphoglycerate mutase-like"/>
    <property type="match status" value="1"/>
</dbReference>
<accession>D8UL08</accession>
<organism evidence="6">
    <name type="scientific">Volvox carteri f. nagariensis</name>
    <dbReference type="NCBI Taxonomy" id="3068"/>
    <lineage>
        <taxon>Eukaryota</taxon>
        <taxon>Viridiplantae</taxon>
        <taxon>Chlorophyta</taxon>
        <taxon>core chlorophytes</taxon>
        <taxon>Chlorophyceae</taxon>
        <taxon>CS clade</taxon>
        <taxon>Chlamydomonadales</taxon>
        <taxon>Volvocaceae</taxon>
        <taxon>Volvox</taxon>
    </lineage>
</organism>
<proteinExistence type="inferred from homology"/>
<dbReference type="GO" id="GO:0016791">
    <property type="term" value="F:phosphatase activity"/>
    <property type="evidence" value="ECO:0007669"/>
    <property type="project" value="TreeGrafter"/>
</dbReference>
<dbReference type="InterPro" id="IPR013078">
    <property type="entry name" value="His_Pase_superF_clade-1"/>
</dbReference>
<evidence type="ECO:0000256" key="3">
    <source>
        <dbReference type="PIRSR" id="PIRSR613078-2"/>
    </source>
</evidence>
<dbReference type="SMART" id="SM00855">
    <property type="entry name" value="PGAM"/>
    <property type="match status" value="1"/>
</dbReference>
<evidence type="ECO:0000313" key="6">
    <source>
        <dbReference type="Proteomes" id="UP000001058"/>
    </source>
</evidence>
<dbReference type="RefSeq" id="XP_002959341.1">
    <property type="nucleotide sequence ID" value="XM_002959295.1"/>
</dbReference>
<evidence type="ECO:0000256" key="2">
    <source>
        <dbReference type="PIRSR" id="PIRSR613078-1"/>
    </source>
</evidence>
<sequence>MDSAAATNVVLVRHGQTNWNAEMRLQGHMDPELNEQGRQQAAELAAALREEPFDAVYSSDLKRALQTAEAIVAGRPSVVQIHTSIALRERALGVLEGLTMREAAVRQSDACRLLRGQDEDTALPGGGESVNAMRRRVVAEIDRICSEHPGRTVLVVAHGGVLHAVYRHAVGRVYGGAIANASLHRLRVQGGVWVLVEWNVRLVMALLGTIACERGHYVRDVDLLAPTKRAVSALGAAEVRAGGGSSAGGFAAGASSSDAGGDQPNGVSSNDAGGDQPNGASSSDAGEAAPDRIAIRLKAGKLRLYLLSVEQSAWTADLSADLARRY</sequence>
<dbReference type="InterPro" id="IPR029033">
    <property type="entry name" value="His_PPase_superfam"/>
</dbReference>
<dbReference type="InParanoid" id="D8UL08"/>
<reference evidence="5 6" key="1">
    <citation type="journal article" date="2010" name="Science">
        <title>Genomic analysis of organismal complexity in the multicellular green alga Volvox carteri.</title>
        <authorList>
            <person name="Prochnik S.E."/>
            <person name="Umen J."/>
            <person name="Nedelcu A.M."/>
            <person name="Hallmann A."/>
            <person name="Miller S.M."/>
            <person name="Nishii I."/>
            <person name="Ferris P."/>
            <person name="Kuo A."/>
            <person name="Mitros T."/>
            <person name="Fritz-Laylin L.K."/>
            <person name="Hellsten U."/>
            <person name="Chapman J."/>
            <person name="Simakov O."/>
            <person name="Rensing S.A."/>
            <person name="Terry A."/>
            <person name="Pangilinan J."/>
            <person name="Kapitonov V."/>
            <person name="Jurka J."/>
            <person name="Salamov A."/>
            <person name="Shapiro H."/>
            <person name="Schmutz J."/>
            <person name="Grimwood J."/>
            <person name="Lindquist E."/>
            <person name="Lucas S."/>
            <person name="Grigoriev I.V."/>
            <person name="Schmitt R."/>
            <person name="Kirk D."/>
            <person name="Rokhsar D.S."/>
        </authorList>
    </citation>
    <scope>NUCLEOTIDE SEQUENCE [LARGE SCALE GENOMIC DNA]</scope>
    <source>
        <strain evidence="6">f. Nagariensis / Eve</strain>
    </source>
</reference>
<dbReference type="KEGG" id="vcn:VOLCADRAFT_108568"/>
<feature type="active site" description="Tele-phosphohistidine intermediate" evidence="2">
    <location>
        <position position="14"/>
    </location>
</feature>
<dbReference type="PANTHER" id="PTHR48100:SF44">
    <property type="entry name" value="PHOSPHATASE C1620.13-RELATED"/>
    <property type="match status" value="1"/>
</dbReference>
<dbReference type="GO" id="GO:0005829">
    <property type="term" value="C:cytosol"/>
    <property type="evidence" value="ECO:0007669"/>
    <property type="project" value="TreeGrafter"/>
</dbReference>